<organism evidence="2 3">
    <name type="scientific">Capillimicrobium parvum</name>
    <dbReference type="NCBI Taxonomy" id="2884022"/>
    <lineage>
        <taxon>Bacteria</taxon>
        <taxon>Bacillati</taxon>
        <taxon>Actinomycetota</taxon>
        <taxon>Thermoleophilia</taxon>
        <taxon>Solirubrobacterales</taxon>
        <taxon>Capillimicrobiaceae</taxon>
        <taxon>Capillimicrobium</taxon>
    </lineage>
</organism>
<dbReference type="KEGG" id="sbae:DSM104329_04035"/>
<accession>A0A9E7C2G5</accession>
<dbReference type="GO" id="GO:0016757">
    <property type="term" value="F:glycosyltransferase activity"/>
    <property type="evidence" value="ECO:0007669"/>
    <property type="project" value="InterPro"/>
</dbReference>
<feature type="domain" description="Glycosyltransferase 61 catalytic" evidence="1">
    <location>
        <begin position="169"/>
        <end position="291"/>
    </location>
</feature>
<dbReference type="SUPFAM" id="SSF55961">
    <property type="entry name" value="Bet v1-like"/>
    <property type="match status" value="1"/>
</dbReference>
<proteinExistence type="predicted"/>
<gene>
    <name evidence="2" type="ORF">DSM104329_04035</name>
</gene>
<reference evidence="2" key="1">
    <citation type="journal article" date="2022" name="Int. J. Syst. Evol. Microbiol.">
        <title>Pseudomonas aegrilactucae sp. nov. and Pseudomonas morbosilactucae sp. nov., pathogens causing bacterial rot of lettuce in Japan.</title>
        <authorList>
            <person name="Sawada H."/>
            <person name="Fujikawa T."/>
            <person name="Satou M."/>
        </authorList>
    </citation>
    <scope>NUCLEOTIDE SEQUENCE</scope>
    <source>
        <strain evidence="2">0166_1</strain>
    </source>
</reference>
<dbReference type="InterPro" id="IPR049625">
    <property type="entry name" value="Glyco_transf_61_cat"/>
</dbReference>
<dbReference type="EMBL" id="CP087164">
    <property type="protein sequence ID" value="UGS37617.1"/>
    <property type="molecule type" value="Genomic_DNA"/>
</dbReference>
<evidence type="ECO:0000259" key="1">
    <source>
        <dbReference type="Pfam" id="PF04577"/>
    </source>
</evidence>
<evidence type="ECO:0000313" key="2">
    <source>
        <dbReference type="EMBL" id="UGS37617.1"/>
    </source>
</evidence>
<dbReference type="AlphaFoldDB" id="A0A9E7C2G5"/>
<dbReference type="InterPro" id="IPR023393">
    <property type="entry name" value="START-like_dom_sf"/>
</dbReference>
<dbReference type="RefSeq" id="WP_259311667.1">
    <property type="nucleotide sequence ID" value="NZ_CP087164.1"/>
</dbReference>
<dbReference type="Gene3D" id="3.30.530.20">
    <property type="match status" value="1"/>
</dbReference>
<dbReference type="Proteomes" id="UP001162834">
    <property type="component" value="Chromosome"/>
</dbReference>
<dbReference type="Pfam" id="PF04577">
    <property type="entry name" value="Glyco_transf_61"/>
    <property type="match status" value="1"/>
</dbReference>
<protein>
    <recommendedName>
        <fullName evidence="1">Glycosyltransferase 61 catalytic domain-containing protein</fullName>
    </recommendedName>
</protein>
<evidence type="ECO:0000313" key="3">
    <source>
        <dbReference type="Proteomes" id="UP001162834"/>
    </source>
</evidence>
<name>A0A9E7C2G5_9ACTN</name>
<sequence>MIDAYDDYLQVGSVAEVTGPGNRWFEADPEPSLAPPAGRVLGGESRLELRTDRAATRLRLVKVRNALVLPGRLIVNTANDRLLYDALREPVRSGDQLDARTRERLHPLALDRQLDSDRLVRLPGQTFCLAVRTTRQPFLLLEGLSQLWPAAELDMSQMHVAVNPMPGLDDLLAPFGIAPERIVELTSAPVLCEELLLATPAVVLPRRLSPRFWDVMGRLRDAYPPPPDAPRRVYLSRAAAEERVLLNEPEVEELFRGHDFDVVADRELHGAELVRRVGAAEWIAAPVGAGVGTAFAPLGVRRIVLAPDLYDTPLETLLGVEHGPLHLYGRSLATVPKAAAVEDWSIDPEIVGGALEDLFGGERRGAAVVPAEDDRGGSRRWRGRALERLRRGREARAAASPIEVEVAVPTDVPPEALFALLDDLRAFTRAEPRLQETAWEPDAGVQPGARAHLETSVAWVLGLAPLIGRPEATVVVEEVERPSRLCLGVEAPVAHAGVQIDVTAAGSGHVVRARASVQLAGIAAVAPLDRGVRRAARRYAAPSLNRVVHSFIAQARERVQAA</sequence>
<keyword evidence="3" id="KW-1185">Reference proteome</keyword>